<dbReference type="Pfam" id="PF03453">
    <property type="entry name" value="MoeA_N"/>
    <property type="match status" value="1"/>
</dbReference>
<keyword evidence="6" id="KW-0808">Transferase</keyword>
<comment type="catalytic activity">
    <reaction evidence="5">
        <text>adenylyl-molybdopterin + molybdate = Mo-molybdopterin + AMP + H(+)</text>
        <dbReference type="Rhea" id="RHEA:35047"/>
        <dbReference type="ChEBI" id="CHEBI:15378"/>
        <dbReference type="ChEBI" id="CHEBI:36264"/>
        <dbReference type="ChEBI" id="CHEBI:62727"/>
        <dbReference type="ChEBI" id="CHEBI:71302"/>
        <dbReference type="ChEBI" id="CHEBI:456215"/>
        <dbReference type="EC" id="2.10.1.1"/>
    </reaction>
</comment>
<feature type="domain" description="MoaB/Mog" evidence="7">
    <location>
        <begin position="190"/>
        <end position="335"/>
    </location>
</feature>
<dbReference type="SUPFAM" id="SSF63867">
    <property type="entry name" value="MoeA C-terminal domain-like"/>
    <property type="match status" value="1"/>
</dbReference>
<name>A0ABW3FHR6_9HYPH</name>
<evidence type="ECO:0000256" key="3">
    <source>
        <dbReference type="ARBA" id="ARBA00010763"/>
    </source>
</evidence>
<dbReference type="InterPro" id="IPR005111">
    <property type="entry name" value="MoeA_C_domain_IV"/>
</dbReference>
<dbReference type="InterPro" id="IPR036688">
    <property type="entry name" value="MoeA_C_domain_IV_sf"/>
</dbReference>
<dbReference type="SUPFAM" id="SSF63882">
    <property type="entry name" value="MoeA N-terminal region -like"/>
    <property type="match status" value="1"/>
</dbReference>
<dbReference type="EMBL" id="JBHTJV010000026">
    <property type="protein sequence ID" value="MFD0918021.1"/>
    <property type="molecule type" value="Genomic_DNA"/>
</dbReference>
<organism evidence="8 9">
    <name type="scientific">Pseudahrensia aquimaris</name>
    <dbReference type="NCBI Taxonomy" id="744461"/>
    <lineage>
        <taxon>Bacteria</taxon>
        <taxon>Pseudomonadati</taxon>
        <taxon>Pseudomonadota</taxon>
        <taxon>Alphaproteobacteria</taxon>
        <taxon>Hyphomicrobiales</taxon>
        <taxon>Ahrensiaceae</taxon>
        <taxon>Pseudahrensia</taxon>
    </lineage>
</organism>
<evidence type="ECO:0000256" key="1">
    <source>
        <dbReference type="ARBA" id="ARBA00002901"/>
    </source>
</evidence>
<dbReference type="PROSITE" id="PS01079">
    <property type="entry name" value="MOCF_BIOSYNTHESIS_2"/>
    <property type="match status" value="1"/>
</dbReference>
<evidence type="ECO:0000256" key="4">
    <source>
        <dbReference type="ARBA" id="ARBA00023150"/>
    </source>
</evidence>
<proteinExistence type="inferred from homology"/>
<dbReference type="InterPro" id="IPR036425">
    <property type="entry name" value="MoaB/Mog-like_dom_sf"/>
</dbReference>
<dbReference type="CDD" id="cd00887">
    <property type="entry name" value="MoeA"/>
    <property type="match status" value="1"/>
</dbReference>
<evidence type="ECO:0000256" key="5">
    <source>
        <dbReference type="ARBA" id="ARBA00047317"/>
    </source>
</evidence>
<keyword evidence="6" id="KW-0500">Molybdenum</keyword>
<comment type="caution">
    <text evidence="8">The sequence shown here is derived from an EMBL/GenBank/DDBJ whole genome shotgun (WGS) entry which is preliminary data.</text>
</comment>
<sequence>MNEPRLINDCFLHDQERLRHHEAVAILRANLSTVVGTETINSSDALGRVLAQDIIAPHAVPLHRNAAVDGYAFAHVDLVRQRLPISNKIAAGDTAIAPLKAGTAVRIFTGAPMPNGADSVAMQEDCTTDVDFVTLPLGLKSGANCRLAGEDLEKGDVAVEKGTRLRPVHAAALASVGAAQVAVYKKLRVTLLSSGNELRTPGDQKGELITGEVWDTNAAMLRGLLAALPVELVHQSIIQDNEAVVRNALELASTKCDLIITTGGASRGQEDHMLSCLDALGKRHLWQLAIKPGRPMMFGQIQKVEGSDCLYLGLPGNPVAAFVCFLLYGREMVLRLAGANPQPIAAFMVPANFEITSKKPDRREFLRGVLTTNETGELAVERFPRDGSGLISSLTQSHGLIEIDEETTSLNRGTPVRFLPYSSFD</sequence>
<dbReference type="Gene3D" id="3.40.980.10">
    <property type="entry name" value="MoaB/Mog-like domain"/>
    <property type="match status" value="1"/>
</dbReference>
<dbReference type="Pfam" id="PF03454">
    <property type="entry name" value="MoeA_C"/>
    <property type="match status" value="1"/>
</dbReference>
<protein>
    <recommendedName>
        <fullName evidence="6">Molybdopterin molybdenumtransferase</fullName>
        <ecNumber evidence="6">2.10.1.1</ecNumber>
    </recommendedName>
</protein>
<dbReference type="EC" id="2.10.1.1" evidence="6"/>
<dbReference type="RefSeq" id="WP_377213871.1">
    <property type="nucleotide sequence ID" value="NZ_JBHTJV010000026.1"/>
</dbReference>
<keyword evidence="9" id="KW-1185">Reference proteome</keyword>
<dbReference type="InterPro" id="IPR001453">
    <property type="entry name" value="MoaB/Mog_dom"/>
</dbReference>
<dbReference type="NCBIfam" id="NF045515">
    <property type="entry name" value="Glp_gephyrin"/>
    <property type="match status" value="1"/>
</dbReference>
<keyword evidence="4 6" id="KW-0501">Molybdenum cofactor biosynthesis</keyword>
<comment type="similarity">
    <text evidence="3 6">Belongs to the MoeA family.</text>
</comment>
<dbReference type="InterPro" id="IPR038987">
    <property type="entry name" value="MoeA-like"/>
</dbReference>
<evidence type="ECO:0000259" key="7">
    <source>
        <dbReference type="SMART" id="SM00852"/>
    </source>
</evidence>
<dbReference type="SMART" id="SM00852">
    <property type="entry name" value="MoCF_biosynth"/>
    <property type="match status" value="1"/>
</dbReference>
<dbReference type="Gene3D" id="2.40.340.10">
    <property type="entry name" value="MoeA, C-terminal, domain IV"/>
    <property type="match status" value="1"/>
</dbReference>
<dbReference type="PANTHER" id="PTHR10192:SF5">
    <property type="entry name" value="GEPHYRIN"/>
    <property type="match status" value="1"/>
</dbReference>
<dbReference type="Gene3D" id="2.170.190.11">
    <property type="entry name" value="Molybdopterin biosynthesis moea protein, domain 3"/>
    <property type="match status" value="1"/>
</dbReference>
<keyword evidence="6" id="KW-0460">Magnesium</keyword>
<keyword evidence="6" id="KW-0479">Metal-binding</keyword>
<dbReference type="InterPro" id="IPR008284">
    <property type="entry name" value="MoCF_biosynth_CS"/>
</dbReference>
<dbReference type="InterPro" id="IPR036135">
    <property type="entry name" value="MoeA_linker/N_sf"/>
</dbReference>
<comment type="pathway">
    <text evidence="2 6">Cofactor biosynthesis; molybdopterin biosynthesis.</text>
</comment>
<comment type="function">
    <text evidence="1 6">Catalyzes the insertion of molybdate into adenylated molybdopterin with the concomitant release of AMP.</text>
</comment>
<evidence type="ECO:0000313" key="9">
    <source>
        <dbReference type="Proteomes" id="UP001597101"/>
    </source>
</evidence>
<gene>
    <name evidence="8" type="primary">glp</name>
    <name evidence="8" type="ORF">ACFQ14_16585</name>
</gene>
<comment type="cofactor">
    <cofactor evidence="6">
        <name>Mg(2+)</name>
        <dbReference type="ChEBI" id="CHEBI:18420"/>
    </cofactor>
</comment>
<reference evidence="9" key="1">
    <citation type="journal article" date="2019" name="Int. J. Syst. Evol. Microbiol.">
        <title>The Global Catalogue of Microorganisms (GCM) 10K type strain sequencing project: providing services to taxonomists for standard genome sequencing and annotation.</title>
        <authorList>
            <consortium name="The Broad Institute Genomics Platform"/>
            <consortium name="The Broad Institute Genome Sequencing Center for Infectious Disease"/>
            <person name="Wu L."/>
            <person name="Ma J."/>
        </authorList>
    </citation>
    <scope>NUCLEOTIDE SEQUENCE [LARGE SCALE GENOMIC DNA]</scope>
    <source>
        <strain evidence="9">CCUG 60023</strain>
    </source>
</reference>
<evidence type="ECO:0000256" key="2">
    <source>
        <dbReference type="ARBA" id="ARBA00005046"/>
    </source>
</evidence>
<dbReference type="PANTHER" id="PTHR10192">
    <property type="entry name" value="MOLYBDOPTERIN BIOSYNTHESIS PROTEIN"/>
    <property type="match status" value="1"/>
</dbReference>
<dbReference type="Pfam" id="PF00994">
    <property type="entry name" value="MoCF_biosynth"/>
    <property type="match status" value="1"/>
</dbReference>
<accession>A0ABW3FHR6</accession>
<dbReference type="Gene3D" id="3.90.105.10">
    <property type="entry name" value="Molybdopterin biosynthesis moea protein, domain 2"/>
    <property type="match status" value="1"/>
</dbReference>
<evidence type="ECO:0000256" key="6">
    <source>
        <dbReference type="RuleBase" id="RU365090"/>
    </source>
</evidence>
<dbReference type="InterPro" id="IPR005110">
    <property type="entry name" value="MoeA_linker/N"/>
</dbReference>
<dbReference type="Proteomes" id="UP001597101">
    <property type="component" value="Unassembled WGS sequence"/>
</dbReference>
<evidence type="ECO:0000313" key="8">
    <source>
        <dbReference type="EMBL" id="MFD0918021.1"/>
    </source>
</evidence>
<dbReference type="SUPFAM" id="SSF53218">
    <property type="entry name" value="Molybdenum cofactor biosynthesis proteins"/>
    <property type="match status" value="1"/>
</dbReference>